<gene>
    <name evidence="2" type="ORF">TcWFU_001953</name>
</gene>
<dbReference type="EMBL" id="JAKROA010000019">
    <property type="protein sequence ID" value="KAL5103220.1"/>
    <property type="molecule type" value="Genomic_DNA"/>
</dbReference>
<feature type="transmembrane region" description="Helical" evidence="1">
    <location>
        <begin position="124"/>
        <end position="144"/>
    </location>
</feature>
<keyword evidence="1" id="KW-0812">Transmembrane</keyword>
<keyword evidence="1" id="KW-0472">Membrane</keyword>
<protein>
    <submittedName>
        <fullName evidence="2">Uncharacterized protein</fullName>
    </submittedName>
</protein>
<comment type="caution">
    <text evidence="2">The sequence shown here is derived from an EMBL/GenBank/DDBJ whole genome shotgun (WGS) entry which is preliminary data.</text>
</comment>
<name>A0ABR4Q0Q2_9CEST</name>
<evidence type="ECO:0000256" key="1">
    <source>
        <dbReference type="SAM" id="Phobius"/>
    </source>
</evidence>
<proteinExistence type="predicted"/>
<accession>A0ABR4Q0Q2</accession>
<keyword evidence="1" id="KW-1133">Transmembrane helix</keyword>
<evidence type="ECO:0000313" key="2">
    <source>
        <dbReference type="EMBL" id="KAL5103220.1"/>
    </source>
</evidence>
<organism evidence="2 3">
    <name type="scientific">Taenia crassiceps</name>
    <dbReference type="NCBI Taxonomy" id="6207"/>
    <lineage>
        <taxon>Eukaryota</taxon>
        <taxon>Metazoa</taxon>
        <taxon>Spiralia</taxon>
        <taxon>Lophotrochozoa</taxon>
        <taxon>Platyhelminthes</taxon>
        <taxon>Cestoda</taxon>
        <taxon>Eucestoda</taxon>
        <taxon>Cyclophyllidea</taxon>
        <taxon>Taeniidae</taxon>
        <taxon>Taenia</taxon>
    </lineage>
</organism>
<keyword evidence="3" id="KW-1185">Reference proteome</keyword>
<sequence length="240" mass="26937">METQVLEEVASISKSLKPPERHNAPLHDLQVAYHKLEEEVEVGRRGVVGSMEGSGVQTDLHSVVLRKSSTRPVRQVMPQATARSFCTVPLHVSSRGGRPGRPLLPMQVSDIHTIAGFPKEVKTVLWTFSTAIVLILSVTLVFVLRMRNRARRYLHYQVRWNRVLEAMSGGRLANTTTQSEGGKNMEVHGIALPCFTPSQSSWCAVVPSVEHKNGTYYRKYLVSCHLLRELQEIRSLKGFL</sequence>
<evidence type="ECO:0000313" key="3">
    <source>
        <dbReference type="Proteomes" id="UP001651158"/>
    </source>
</evidence>
<dbReference type="Proteomes" id="UP001651158">
    <property type="component" value="Unassembled WGS sequence"/>
</dbReference>
<reference evidence="2 3" key="1">
    <citation type="journal article" date="2022" name="Front. Cell. Infect. Microbiol.">
        <title>The Genomes of Two Strains of Taenia crassiceps the Animal Model for the Study of Human Cysticercosis.</title>
        <authorList>
            <person name="Bobes R.J."/>
            <person name="Estrada K."/>
            <person name="Rios-Valencia D.G."/>
            <person name="Calderon-Gallegos A."/>
            <person name="de la Torre P."/>
            <person name="Carrero J.C."/>
            <person name="Sanchez-Flores A."/>
            <person name="Laclette J.P."/>
        </authorList>
    </citation>
    <scope>NUCLEOTIDE SEQUENCE [LARGE SCALE GENOMIC DNA]</scope>
    <source>
        <strain evidence="2">WFUcys</strain>
    </source>
</reference>